<reference evidence="3 4" key="1">
    <citation type="submission" date="2019-02" db="EMBL/GenBank/DDBJ databases">
        <title>Sequencing the genomes of 1000 actinobacteria strains.</title>
        <authorList>
            <person name="Klenk H.-P."/>
        </authorList>
    </citation>
    <scope>NUCLEOTIDE SEQUENCE [LARGE SCALE GENOMIC DNA]</scope>
    <source>
        <strain evidence="3 4">DSM 44509</strain>
    </source>
</reference>
<proteinExistence type="predicted"/>
<dbReference type="Proteomes" id="UP000292507">
    <property type="component" value="Unassembled WGS sequence"/>
</dbReference>
<dbReference type="RefSeq" id="WP_130504175.1">
    <property type="nucleotide sequence ID" value="NZ_SHKV01000001.1"/>
</dbReference>
<gene>
    <name evidence="3" type="ORF">BKA19_1017</name>
</gene>
<name>A0A4Q7Y442_9ACTN</name>
<evidence type="ECO:0000256" key="2">
    <source>
        <dbReference type="SAM" id="Phobius"/>
    </source>
</evidence>
<evidence type="ECO:0000256" key="1">
    <source>
        <dbReference type="SAM" id="MobiDB-lite"/>
    </source>
</evidence>
<keyword evidence="2" id="KW-0472">Membrane</keyword>
<keyword evidence="2" id="KW-1133">Transmembrane helix</keyword>
<comment type="caution">
    <text evidence="3">The sequence shown here is derived from an EMBL/GenBank/DDBJ whole genome shotgun (WGS) entry which is preliminary data.</text>
</comment>
<accession>A0A4Q7Y442</accession>
<dbReference type="EMBL" id="SHKV01000001">
    <property type="protein sequence ID" value="RZU31358.1"/>
    <property type="molecule type" value="Genomic_DNA"/>
</dbReference>
<keyword evidence="2" id="KW-0812">Transmembrane</keyword>
<evidence type="ECO:0000313" key="4">
    <source>
        <dbReference type="Proteomes" id="UP000292507"/>
    </source>
</evidence>
<feature type="region of interest" description="Disordered" evidence="1">
    <location>
        <begin position="204"/>
        <end position="233"/>
    </location>
</feature>
<sequence>MTRAAAVPTTAANGTGVRTHTTARPSAGARTATTRTATAPSGTARTATARTATARTATARTATARTATARTAPARTTASRTSGARPGASRATLRPELRLVAAGATAPRRRARAGLLSRRAPFVLIVVVLLALTTVGLLVLNTAIAVDSLKATQMRAENADRAETVQGLEQRVIAGETPAEVARAAAAAGLVPAGVAGYLVLGPEGTTTMRGVPEPAPAPDPEPAPQPAPPGGN</sequence>
<feature type="region of interest" description="Disordered" evidence="1">
    <location>
        <begin position="1"/>
        <end position="90"/>
    </location>
</feature>
<keyword evidence="4" id="KW-1185">Reference proteome</keyword>
<evidence type="ECO:0008006" key="5">
    <source>
        <dbReference type="Google" id="ProtNLM"/>
    </source>
</evidence>
<feature type="compositionally biased region" description="Polar residues" evidence="1">
    <location>
        <begin position="10"/>
        <end position="20"/>
    </location>
</feature>
<protein>
    <recommendedName>
        <fullName evidence="5">Cell division protein FtsL</fullName>
    </recommendedName>
</protein>
<dbReference type="AlphaFoldDB" id="A0A4Q7Y442"/>
<feature type="compositionally biased region" description="Low complexity" evidence="1">
    <location>
        <begin position="22"/>
        <end position="86"/>
    </location>
</feature>
<feature type="compositionally biased region" description="Pro residues" evidence="1">
    <location>
        <begin position="214"/>
        <end position="233"/>
    </location>
</feature>
<organism evidence="3 4">
    <name type="scientific">Blastococcus saxobsidens</name>
    <dbReference type="NCBI Taxonomy" id="138336"/>
    <lineage>
        <taxon>Bacteria</taxon>
        <taxon>Bacillati</taxon>
        <taxon>Actinomycetota</taxon>
        <taxon>Actinomycetes</taxon>
        <taxon>Geodermatophilales</taxon>
        <taxon>Geodermatophilaceae</taxon>
        <taxon>Blastococcus</taxon>
    </lineage>
</organism>
<feature type="transmembrane region" description="Helical" evidence="2">
    <location>
        <begin position="122"/>
        <end position="146"/>
    </location>
</feature>
<evidence type="ECO:0000313" key="3">
    <source>
        <dbReference type="EMBL" id="RZU31358.1"/>
    </source>
</evidence>